<gene>
    <name evidence="1" type="ORF">ruthe_03110</name>
</gene>
<proteinExistence type="predicted"/>
<dbReference type="InterPro" id="IPR038071">
    <property type="entry name" value="UROD/MetE-like_sf"/>
</dbReference>
<sequence>MADTFVYRADPPARLAASEDLSALARMQQEAGLDVVTPGSPVTEDELRRSPHDAIARLSAELGAVRSAVPAPVKLALPLPGLLGLDPMLLQGLMGNLIDEGTRILQLHAAAYADPDRDPSDDGFVLSGLPRPEGFRLAVDLGALADWSADRLAVVTAELGADRHVLAIGPDDDLSRLSALPGDSMAVLGLIDPAGGEETDAILTRIDAAAAVLDEDRLALTVRGGLDGQAADTQARVLRQLADVAVRFWGFAM</sequence>
<name>S9RXX1_9RHOB</name>
<dbReference type="EMBL" id="AOLV01000038">
    <property type="protein sequence ID" value="EPX82885.1"/>
    <property type="molecule type" value="Genomic_DNA"/>
</dbReference>
<protein>
    <submittedName>
        <fullName evidence="1">Uncharacterized protein</fullName>
    </submittedName>
</protein>
<dbReference type="AlphaFoldDB" id="S9RXX1"/>
<evidence type="ECO:0000313" key="1">
    <source>
        <dbReference type="EMBL" id="EPX82885.1"/>
    </source>
</evidence>
<keyword evidence="2" id="KW-1185">Reference proteome</keyword>
<dbReference type="STRING" id="1123069.ruthe_03110"/>
<dbReference type="Gene3D" id="3.20.20.210">
    <property type="match status" value="1"/>
</dbReference>
<dbReference type="HOGENOM" id="CLU_1097886_0_0_5"/>
<dbReference type="OrthoDB" id="6430685at2"/>
<organism evidence="1 2">
    <name type="scientific">Rubellimicrobium thermophilum DSM 16684</name>
    <dbReference type="NCBI Taxonomy" id="1123069"/>
    <lineage>
        <taxon>Bacteria</taxon>
        <taxon>Pseudomonadati</taxon>
        <taxon>Pseudomonadota</taxon>
        <taxon>Alphaproteobacteria</taxon>
        <taxon>Rhodobacterales</taxon>
        <taxon>Roseobacteraceae</taxon>
        <taxon>Rubellimicrobium</taxon>
    </lineage>
</organism>
<comment type="caution">
    <text evidence="1">The sequence shown here is derived from an EMBL/GenBank/DDBJ whole genome shotgun (WGS) entry which is preliminary data.</text>
</comment>
<dbReference type="Proteomes" id="UP000015346">
    <property type="component" value="Unassembled WGS sequence"/>
</dbReference>
<dbReference type="SUPFAM" id="SSF51726">
    <property type="entry name" value="UROD/MetE-like"/>
    <property type="match status" value="1"/>
</dbReference>
<accession>S9RXX1</accession>
<reference evidence="1 2" key="1">
    <citation type="journal article" date="2013" name="Stand. Genomic Sci.">
        <title>Genome sequence of the reddish-pigmented Rubellimicrobium thermophilum type strain (DSM 16684(T)), a member of the Roseobacter clade.</title>
        <authorList>
            <person name="Fiebig A."/>
            <person name="Riedel T."/>
            <person name="Gronow S."/>
            <person name="Petersen J."/>
            <person name="Klenk H.P."/>
            <person name="Goker M."/>
        </authorList>
    </citation>
    <scope>NUCLEOTIDE SEQUENCE [LARGE SCALE GENOMIC DNA]</scope>
    <source>
        <strain evidence="1 2">DSM 16684</strain>
    </source>
</reference>
<evidence type="ECO:0000313" key="2">
    <source>
        <dbReference type="Proteomes" id="UP000015346"/>
    </source>
</evidence>
<dbReference type="RefSeq" id="WP_021099167.1">
    <property type="nucleotide sequence ID" value="NZ_KE557324.1"/>
</dbReference>